<gene>
    <name evidence="6" type="ORF">NT02SARS_1917</name>
</gene>
<evidence type="ECO:0000313" key="6">
    <source>
        <dbReference type="EMBL" id="EJP73215.1"/>
    </source>
</evidence>
<dbReference type="GO" id="GO:0006654">
    <property type="term" value="P:phosphatidic acid biosynthetic process"/>
    <property type="evidence" value="ECO:0007669"/>
    <property type="project" value="TreeGrafter"/>
</dbReference>
<evidence type="ECO:0000256" key="4">
    <source>
        <dbReference type="SAM" id="Phobius"/>
    </source>
</evidence>
<proteinExistence type="predicted"/>
<dbReference type="SMART" id="SM00563">
    <property type="entry name" value="PlsC"/>
    <property type="match status" value="1"/>
</dbReference>
<keyword evidence="4" id="KW-0812">Transmembrane</keyword>
<feature type="domain" description="Phospholipid/glycerol acyltransferase" evidence="5">
    <location>
        <begin position="70"/>
        <end position="184"/>
    </location>
</feature>
<dbReference type="HOGENOM" id="CLU_027938_6_3_6"/>
<protein>
    <submittedName>
        <fullName evidence="6">1-acyl-sn-glycerol-3-phosphate acyltransferase</fullName>
    </submittedName>
</protein>
<dbReference type="CDD" id="cd07989">
    <property type="entry name" value="LPLAT_AGPAT-like"/>
    <property type="match status" value="1"/>
</dbReference>
<organism evidence="6 7">
    <name type="scientific">SAR86 cluster bacterium SAR86B</name>
    <dbReference type="NCBI Taxonomy" id="1123867"/>
    <lineage>
        <taxon>Bacteria</taxon>
        <taxon>Pseudomonadati</taxon>
        <taxon>Pseudomonadota</taxon>
        <taxon>Gammaproteobacteria</taxon>
        <taxon>SAR86 cluster</taxon>
    </lineage>
</organism>
<dbReference type="GO" id="GO:0003841">
    <property type="term" value="F:1-acylglycerol-3-phosphate O-acyltransferase activity"/>
    <property type="evidence" value="ECO:0007669"/>
    <property type="project" value="TreeGrafter"/>
</dbReference>
<evidence type="ECO:0000259" key="5">
    <source>
        <dbReference type="SMART" id="SM00563"/>
    </source>
</evidence>
<evidence type="ECO:0000256" key="3">
    <source>
        <dbReference type="ARBA" id="ARBA00023315"/>
    </source>
</evidence>
<keyword evidence="3 6" id="KW-0012">Acyltransferase</keyword>
<keyword evidence="4" id="KW-1133">Transmembrane helix</keyword>
<evidence type="ECO:0000256" key="2">
    <source>
        <dbReference type="ARBA" id="ARBA00022679"/>
    </source>
</evidence>
<keyword evidence="2 6" id="KW-0808">Transferase</keyword>
<dbReference type="Pfam" id="PF01553">
    <property type="entry name" value="Acyltransferase"/>
    <property type="match status" value="1"/>
</dbReference>
<dbReference type="PANTHER" id="PTHR10434:SF66">
    <property type="entry name" value="PHOSPHOLIPID_GLYCEROL ACYLTRANSFERASE DOMAIN-CONTAINING PROTEIN"/>
    <property type="match status" value="1"/>
</dbReference>
<dbReference type="EMBL" id="JH611177">
    <property type="protein sequence ID" value="EJP73215.1"/>
    <property type="molecule type" value="Genomic_DNA"/>
</dbReference>
<keyword evidence="4" id="KW-0472">Membrane</keyword>
<accession>J4X0Q2</accession>
<reference evidence="6 7" key="1">
    <citation type="journal article" date="2012" name="ISME J.">
        <title>Genomic insights to SAR86, an abundant and uncultivated marine bacterial lineage.</title>
        <authorList>
            <person name="Dupont C.L."/>
            <person name="Rusch D.B."/>
            <person name="Yooseph S."/>
            <person name="Lombardo M.J."/>
            <person name="Richter R.A."/>
            <person name="Valas R."/>
            <person name="Novotny M."/>
            <person name="Yee-Greenbaum J."/>
            <person name="Selengut J.D."/>
            <person name="Haft D.H."/>
            <person name="Halpern A.L."/>
            <person name="Lasken R.S."/>
            <person name="Nealson K."/>
            <person name="Friedman R."/>
            <person name="Venter J.C."/>
        </authorList>
    </citation>
    <scope>NUCLEOTIDE SEQUENCE [LARGE SCALE GENOMIC DNA]</scope>
</reference>
<dbReference type="InterPro" id="IPR002123">
    <property type="entry name" value="Plipid/glycerol_acylTrfase"/>
</dbReference>
<name>J4X0Q2_9GAMM</name>
<comment type="pathway">
    <text evidence="1">Lipid metabolism.</text>
</comment>
<feature type="transmembrane region" description="Helical" evidence="4">
    <location>
        <begin position="12"/>
        <end position="34"/>
    </location>
</feature>
<dbReference type="Proteomes" id="UP000010116">
    <property type="component" value="Unassembled WGS sequence"/>
</dbReference>
<feature type="transmembrane region" description="Helical" evidence="4">
    <location>
        <begin position="40"/>
        <end position="58"/>
    </location>
</feature>
<dbReference type="SUPFAM" id="SSF69593">
    <property type="entry name" value="Glycerol-3-phosphate (1)-acyltransferase"/>
    <property type="match status" value="1"/>
</dbReference>
<dbReference type="AlphaFoldDB" id="J4X0Q2"/>
<evidence type="ECO:0000313" key="7">
    <source>
        <dbReference type="Proteomes" id="UP000010116"/>
    </source>
</evidence>
<evidence type="ECO:0000256" key="1">
    <source>
        <dbReference type="ARBA" id="ARBA00005189"/>
    </source>
</evidence>
<sequence length="237" mass="26585">MFRAIISLILWPLWATMFTLGAIIYSTAIIFFPASKLHPLARVLAVLFMLFAGQWFRVKGQAPDPNKGPYLYLINHESLFDGFMLLAAVKHYFTGVGAYEQFSYPVWGFLVKKYGVIPIVRQKLDNAITSLEKAEDAVKKGISLMIAPEGTRTLTGRLNVFKKGPFHVAMNTNITIVPVGLVGAYDAKNKNDWRIRPGVLTTVFGDPITYDEYKDLSLDDLRNMVRVKIANLIGVEP</sequence>
<dbReference type="PANTHER" id="PTHR10434">
    <property type="entry name" value="1-ACYL-SN-GLYCEROL-3-PHOSPHATE ACYLTRANSFERASE"/>
    <property type="match status" value="1"/>
</dbReference>